<dbReference type="AlphaFoldDB" id="A0A2V1DP32"/>
<proteinExistence type="predicted"/>
<dbReference type="OrthoDB" id="2130169at2759"/>
<dbReference type="InterPro" id="IPR002225">
    <property type="entry name" value="3Beta_OHSteriod_DH/Estase"/>
</dbReference>
<gene>
    <name evidence="2" type="ORF">DM02DRAFT_711594</name>
</gene>
<reference evidence="2 3" key="1">
    <citation type="journal article" date="2018" name="Sci. Rep.">
        <title>Comparative genomics provides insights into the lifestyle and reveals functional heterogeneity of dark septate endophytic fungi.</title>
        <authorList>
            <person name="Knapp D.G."/>
            <person name="Nemeth J.B."/>
            <person name="Barry K."/>
            <person name="Hainaut M."/>
            <person name="Henrissat B."/>
            <person name="Johnson J."/>
            <person name="Kuo A."/>
            <person name="Lim J.H.P."/>
            <person name="Lipzen A."/>
            <person name="Nolan M."/>
            <person name="Ohm R.A."/>
            <person name="Tamas L."/>
            <person name="Grigoriev I.V."/>
            <person name="Spatafora J.W."/>
            <person name="Nagy L.G."/>
            <person name="Kovacs G.M."/>
        </authorList>
    </citation>
    <scope>NUCLEOTIDE SEQUENCE [LARGE SCALE GENOMIC DNA]</scope>
    <source>
        <strain evidence="2 3">DSE2036</strain>
    </source>
</reference>
<protein>
    <submittedName>
        <fullName evidence="2">NAD(P)-binding protein</fullName>
    </submittedName>
</protein>
<dbReference type="GO" id="GO:0005737">
    <property type="term" value="C:cytoplasm"/>
    <property type="evidence" value="ECO:0007669"/>
    <property type="project" value="TreeGrafter"/>
</dbReference>
<dbReference type="InterPro" id="IPR051783">
    <property type="entry name" value="NAD(P)-dependent_oxidoreduct"/>
</dbReference>
<dbReference type="Proteomes" id="UP000244855">
    <property type="component" value="Unassembled WGS sequence"/>
</dbReference>
<dbReference type="PANTHER" id="PTHR48079">
    <property type="entry name" value="PROTEIN YEEZ"/>
    <property type="match status" value="1"/>
</dbReference>
<organism evidence="2 3">
    <name type="scientific">Periconia macrospinosa</name>
    <dbReference type="NCBI Taxonomy" id="97972"/>
    <lineage>
        <taxon>Eukaryota</taxon>
        <taxon>Fungi</taxon>
        <taxon>Dikarya</taxon>
        <taxon>Ascomycota</taxon>
        <taxon>Pezizomycotina</taxon>
        <taxon>Dothideomycetes</taxon>
        <taxon>Pleosporomycetidae</taxon>
        <taxon>Pleosporales</taxon>
        <taxon>Massarineae</taxon>
        <taxon>Periconiaceae</taxon>
        <taxon>Periconia</taxon>
    </lineage>
</organism>
<dbReference type="PANTHER" id="PTHR48079:SF6">
    <property type="entry name" value="NAD(P)-BINDING DOMAIN-CONTAINING PROTEIN-RELATED"/>
    <property type="match status" value="1"/>
</dbReference>
<dbReference type="GO" id="GO:0004029">
    <property type="term" value="F:aldehyde dehydrogenase (NAD+) activity"/>
    <property type="evidence" value="ECO:0007669"/>
    <property type="project" value="TreeGrafter"/>
</dbReference>
<evidence type="ECO:0000313" key="3">
    <source>
        <dbReference type="Proteomes" id="UP000244855"/>
    </source>
</evidence>
<evidence type="ECO:0000259" key="1">
    <source>
        <dbReference type="Pfam" id="PF01073"/>
    </source>
</evidence>
<dbReference type="GO" id="GO:0016616">
    <property type="term" value="F:oxidoreductase activity, acting on the CH-OH group of donors, NAD or NADP as acceptor"/>
    <property type="evidence" value="ECO:0007669"/>
    <property type="project" value="InterPro"/>
</dbReference>
<dbReference type="InterPro" id="IPR036291">
    <property type="entry name" value="NAD(P)-bd_dom_sf"/>
</dbReference>
<dbReference type="EMBL" id="KZ805393">
    <property type="protein sequence ID" value="PVH99373.1"/>
    <property type="molecule type" value="Genomic_DNA"/>
</dbReference>
<dbReference type="Pfam" id="PF01073">
    <property type="entry name" value="3Beta_HSD"/>
    <property type="match status" value="1"/>
</dbReference>
<dbReference type="GO" id="GO:0006694">
    <property type="term" value="P:steroid biosynthetic process"/>
    <property type="evidence" value="ECO:0007669"/>
    <property type="project" value="InterPro"/>
</dbReference>
<sequence>MASVFLLGPGYLGLTIIENLLAANYKVSTLVRSPESASKLGSIGVHTIAGTLEDGPLITEQVIQHEIIINCSSSDHVQSVRAILSGIRQRVQAGLSSTFIHTSGTGLLCDNAKGAYKTDIVYSDDNPSMIDALPSTALHRNVDLTIVEAAREFGDKAKLVITIAPVIYGINPNNDRISFALPTLVKFALKHGFSGRIGKGENTWSCIHVNDLARAYMTLLAYLESPASSETVLSNPYFFADNGAEFVWGKFAELVGRVLHQMGKISTEEVKPFEEKHYPDVFGPITEFTAGGNSRTKSVRLANLGWRPTEKDVLGSMEEDEIPFILGIQK</sequence>
<accession>A0A2V1DP32</accession>
<name>A0A2V1DP32_9PLEO</name>
<feature type="domain" description="3-beta hydroxysteroid dehydrogenase/isomerase" evidence="1">
    <location>
        <begin position="8"/>
        <end position="245"/>
    </location>
</feature>
<dbReference type="SUPFAM" id="SSF51735">
    <property type="entry name" value="NAD(P)-binding Rossmann-fold domains"/>
    <property type="match status" value="1"/>
</dbReference>
<dbReference type="STRING" id="97972.A0A2V1DP32"/>
<keyword evidence="3" id="KW-1185">Reference proteome</keyword>
<evidence type="ECO:0000313" key="2">
    <source>
        <dbReference type="EMBL" id="PVH99373.1"/>
    </source>
</evidence>
<dbReference type="Gene3D" id="3.40.50.720">
    <property type="entry name" value="NAD(P)-binding Rossmann-like Domain"/>
    <property type="match status" value="1"/>
</dbReference>